<sequence length="359" mass="39500">MTVSLPRVHVLGVGAIGTLMASYLRQRFPALPLTLVLRNQAAADRWNAAHQTLALGQHTSVQGPLPVTTATPPQVHWRLATGIDAETLTDSSSATSPIACLVVTTKAYQTRAALAPLRARLDSHSVVVLLQNGLGVREELEKALFDRPATRPQFILATTTHGCYATASYRAVHAGFGGLWFAVVPSSNAPSLRAQAVADLLLALPLQPHAEPWPQFQIRLLTKLAVNACINPITALHRCRNGALISHPKHRITIDHLCQETSTIITRYLLEHQMANATSDLAFSPQELCQHVVEVCQTTAKNKSSMYQDVLHQRPTEIDYINGWLVRQAQRYRIPYPTHQALVAAIHAQEAEYRMDKDA</sequence>
<dbReference type="AlphaFoldDB" id="A0A9W8B7A2"/>
<evidence type="ECO:0000256" key="5">
    <source>
        <dbReference type="ARBA" id="ARBA00032024"/>
    </source>
</evidence>
<dbReference type="InterPro" id="IPR013752">
    <property type="entry name" value="KPA_reductase"/>
</dbReference>
<dbReference type="Pfam" id="PF02558">
    <property type="entry name" value="ApbA"/>
    <property type="match status" value="1"/>
</dbReference>
<keyword evidence="4" id="KW-0560">Oxidoreductase</keyword>
<dbReference type="PANTHER" id="PTHR43765">
    <property type="entry name" value="2-DEHYDROPANTOATE 2-REDUCTASE-RELATED"/>
    <property type="match status" value="1"/>
</dbReference>
<dbReference type="GO" id="GO:0050661">
    <property type="term" value="F:NADP binding"/>
    <property type="evidence" value="ECO:0007669"/>
    <property type="project" value="TreeGrafter"/>
</dbReference>
<dbReference type="Gene3D" id="1.10.1040.10">
    <property type="entry name" value="N-(1-d-carboxylethyl)-l-norvaline Dehydrogenase, domain 2"/>
    <property type="match status" value="1"/>
</dbReference>
<evidence type="ECO:0000313" key="9">
    <source>
        <dbReference type="Proteomes" id="UP001151582"/>
    </source>
</evidence>
<evidence type="ECO:0000256" key="1">
    <source>
        <dbReference type="ARBA" id="ARBA00007870"/>
    </source>
</evidence>
<dbReference type="GO" id="GO:0008677">
    <property type="term" value="F:2-dehydropantoate 2-reductase activity"/>
    <property type="evidence" value="ECO:0007669"/>
    <property type="project" value="UniProtKB-EC"/>
</dbReference>
<evidence type="ECO:0000256" key="2">
    <source>
        <dbReference type="ARBA" id="ARBA00013014"/>
    </source>
</evidence>
<organism evidence="8 9">
    <name type="scientific">Dimargaris verticillata</name>
    <dbReference type="NCBI Taxonomy" id="2761393"/>
    <lineage>
        <taxon>Eukaryota</taxon>
        <taxon>Fungi</taxon>
        <taxon>Fungi incertae sedis</taxon>
        <taxon>Zoopagomycota</taxon>
        <taxon>Kickxellomycotina</taxon>
        <taxon>Dimargaritomycetes</taxon>
        <taxon>Dimargaritales</taxon>
        <taxon>Dimargaritaceae</taxon>
        <taxon>Dimargaris</taxon>
    </lineage>
</organism>
<dbReference type="NCBIfam" id="TIGR00745">
    <property type="entry name" value="apbA_panE"/>
    <property type="match status" value="1"/>
</dbReference>
<dbReference type="EMBL" id="JANBQB010000341">
    <property type="protein sequence ID" value="KAJ1977520.1"/>
    <property type="molecule type" value="Genomic_DNA"/>
</dbReference>
<dbReference type="GO" id="GO:0015940">
    <property type="term" value="P:pantothenate biosynthetic process"/>
    <property type="evidence" value="ECO:0007669"/>
    <property type="project" value="InterPro"/>
</dbReference>
<dbReference type="InterPro" id="IPR013332">
    <property type="entry name" value="KPR_N"/>
</dbReference>
<dbReference type="SUPFAM" id="SSF48179">
    <property type="entry name" value="6-phosphogluconate dehydrogenase C-terminal domain-like"/>
    <property type="match status" value="1"/>
</dbReference>
<evidence type="ECO:0000259" key="6">
    <source>
        <dbReference type="Pfam" id="PF02558"/>
    </source>
</evidence>
<dbReference type="InterPro" id="IPR013328">
    <property type="entry name" value="6PGD_dom2"/>
</dbReference>
<dbReference type="EC" id="1.1.1.169" evidence="2"/>
<dbReference type="InterPro" id="IPR036291">
    <property type="entry name" value="NAD(P)-bd_dom_sf"/>
</dbReference>
<dbReference type="Pfam" id="PF08546">
    <property type="entry name" value="ApbA_C"/>
    <property type="match status" value="1"/>
</dbReference>
<proteinExistence type="inferred from homology"/>
<gene>
    <name evidence="8" type="primary">PAN5</name>
    <name evidence="8" type="ORF">H4R34_003548</name>
</gene>
<dbReference type="PANTHER" id="PTHR43765:SF2">
    <property type="entry name" value="2-DEHYDROPANTOATE 2-REDUCTASE"/>
    <property type="match status" value="1"/>
</dbReference>
<dbReference type="InterPro" id="IPR003710">
    <property type="entry name" value="ApbA"/>
</dbReference>
<evidence type="ECO:0000256" key="4">
    <source>
        <dbReference type="ARBA" id="ARBA00023002"/>
    </source>
</evidence>
<dbReference type="GO" id="GO:0005739">
    <property type="term" value="C:mitochondrion"/>
    <property type="evidence" value="ECO:0007669"/>
    <property type="project" value="TreeGrafter"/>
</dbReference>
<evidence type="ECO:0000259" key="7">
    <source>
        <dbReference type="Pfam" id="PF08546"/>
    </source>
</evidence>
<accession>A0A9W8B7A2</accession>
<dbReference type="SUPFAM" id="SSF51735">
    <property type="entry name" value="NAD(P)-binding Rossmann-fold domains"/>
    <property type="match status" value="1"/>
</dbReference>
<dbReference type="InterPro" id="IPR008927">
    <property type="entry name" value="6-PGluconate_DH-like_C_sf"/>
</dbReference>
<dbReference type="OrthoDB" id="73846at2759"/>
<name>A0A9W8B7A2_9FUNG</name>
<keyword evidence="9" id="KW-1185">Reference proteome</keyword>
<evidence type="ECO:0000256" key="3">
    <source>
        <dbReference type="ARBA" id="ARBA00022857"/>
    </source>
</evidence>
<reference evidence="8" key="1">
    <citation type="submission" date="2022-07" db="EMBL/GenBank/DDBJ databases">
        <title>Phylogenomic reconstructions and comparative analyses of Kickxellomycotina fungi.</title>
        <authorList>
            <person name="Reynolds N.K."/>
            <person name="Stajich J.E."/>
            <person name="Barry K."/>
            <person name="Grigoriev I.V."/>
            <person name="Crous P."/>
            <person name="Smith M.E."/>
        </authorList>
    </citation>
    <scope>NUCLEOTIDE SEQUENCE</scope>
    <source>
        <strain evidence="8">RSA 567</strain>
    </source>
</reference>
<keyword evidence="3" id="KW-0521">NADP</keyword>
<dbReference type="Proteomes" id="UP001151582">
    <property type="component" value="Unassembled WGS sequence"/>
</dbReference>
<evidence type="ECO:0000313" key="8">
    <source>
        <dbReference type="EMBL" id="KAJ1977520.1"/>
    </source>
</evidence>
<comment type="similarity">
    <text evidence="1">Belongs to the ketopantoate reductase family.</text>
</comment>
<dbReference type="InterPro" id="IPR050838">
    <property type="entry name" value="Ketopantoate_reductase"/>
</dbReference>
<dbReference type="Gene3D" id="3.40.50.720">
    <property type="entry name" value="NAD(P)-binding Rossmann-like Domain"/>
    <property type="match status" value="1"/>
</dbReference>
<protein>
    <recommendedName>
        <fullName evidence="2">2-dehydropantoate 2-reductase</fullName>
        <ecNumber evidence="2">1.1.1.169</ecNumber>
    </recommendedName>
    <alternativeName>
        <fullName evidence="5">Ketopantoate reductase</fullName>
    </alternativeName>
</protein>
<comment type="caution">
    <text evidence="8">The sequence shown here is derived from an EMBL/GenBank/DDBJ whole genome shotgun (WGS) entry which is preliminary data.</text>
</comment>
<feature type="domain" description="Ketopantoate reductase C-terminal" evidence="7">
    <location>
        <begin position="219"/>
        <end position="349"/>
    </location>
</feature>
<feature type="domain" description="Ketopantoate reductase N-terminal" evidence="6">
    <location>
        <begin position="8"/>
        <end position="183"/>
    </location>
</feature>